<feature type="transmembrane region" description="Helical" evidence="1">
    <location>
        <begin position="112"/>
        <end position="132"/>
    </location>
</feature>
<evidence type="ECO:0000256" key="1">
    <source>
        <dbReference type="SAM" id="Phobius"/>
    </source>
</evidence>
<organism evidence="2">
    <name type="scientific">Cacopsylla melanoneura</name>
    <dbReference type="NCBI Taxonomy" id="428564"/>
    <lineage>
        <taxon>Eukaryota</taxon>
        <taxon>Metazoa</taxon>
        <taxon>Ecdysozoa</taxon>
        <taxon>Arthropoda</taxon>
        <taxon>Hexapoda</taxon>
        <taxon>Insecta</taxon>
        <taxon>Pterygota</taxon>
        <taxon>Neoptera</taxon>
        <taxon>Paraneoptera</taxon>
        <taxon>Hemiptera</taxon>
        <taxon>Sternorrhyncha</taxon>
        <taxon>Psylloidea</taxon>
        <taxon>Psyllidae</taxon>
        <taxon>Psyllinae</taxon>
        <taxon>Cacopsylla</taxon>
    </lineage>
</organism>
<keyword evidence="1" id="KW-0812">Transmembrane</keyword>
<accession>A0A8D8TU70</accession>
<keyword evidence="1" id="KW-0472">Membrane</keyword>
<reference evidence="2" key="1">
    <citation type="submission" date="2021-05" db="EMBL/GenBank/DDBJ databases">
        <authorList>
            <person name="Alioto T."/>
            <person name="Alioto T."/>
            <person name="Gomez Garrido J."/>
        </authorList>
    </citation>
    <scope>NUCLEOTIDE SEQUENCE</scope>
</reference>
<dbReference type="EMBL" id="HBUF01315682">
    <property type="protein sequence ID" value="CAG6693968.1"/>
    <property type="molecule type" value="Transcribed_RNA"/>
</dbReference>
<proteinExistence type="predicted"/>
<dbReference type="AlphaFoldDB" id="A0A8D8TU70"/>
<name>A0A8D8TU70_9HEMI</name>
<sequence length="133" mass="15438">MGIGSYSASSESSQSTNNLNMSWVRWLHHRDVEKDVSMVARSHGGDKYSTVKAVLNEVLNDGLCHPLILYLRQYHQNQQREVLISLRFCLACIAVYYKTTTLYYKTTQQARVNFFGAPLIFFFFSKVHFILYL</sequence>
<protein>
    <submittedName>
        <fullName evidence="2">Uncharacterized protein</fullName>
    </submittedName>
</protein>
<evidence type="ECO:0000313" key="2">
    <source>
        <dbReference type="EMBL" id="CAG6693968.1"/>
    </source>
</evidence>
<keyword evidence="1" id="KW-1133">Transmembrane helix</keyword>